<proteinExistence type="inferred from homology"/>
<evidence type="ECO:0000256" key="1">
    <source>
        <dbReference type="ARBA" id="ARBA00004752"/>
    </source>
</evidence>
<comment type="similarity">
    <text evidence="2">Belongs to the YkuD family.</text>
</comment>
<evidence type="ECO:0000256" key="6">
    <source>
        <dbReference type="ARBA" id="ARBA00023316"/>
    </source>
</evidence>
<dbReference type="Pfam" id="PF03734">
    <property type="entry name" value="YkuD"/>
    <property type="match status" value="1"/>
</dbReference>
<evidence type="ECO:0000256" key="5">
    <source>
        <dbReference type="ARBA" id="ARBA00022984"/>
    </source>
</evidence>
<keyword evidence="3" id="KW-0808">Transferase</keyword>
<keyword evidence="6 7" id="KW-0961">Cell wall biogenesis/degradation</keyword>
<gene>
    <name evidence="9" type="ORF">GCM10010967_43830</name>
</gene>
<comment type="caution">
    <text evidence="9">The sequence shown here is derived from an EMBL/GenBank/DDBJ whole genome shotgun (WGS) entry which is preliminary data.</text>
</comment>
<feature type="active site" description="Proton donor/acceptor" evidence="7">
    <location>
        <position position="428"/>
    </location>
</feature>
<evidence type="ECO:0000256" key="7">
    <source>
        <dbReference type="PROSITE-ProRule" id="PRU01373"/>
    </source>
</evidence>
<dbReference type="SUPFAM" id="SSF47090">
    <property type="entry name" value="PGBD-like"/>
    <property type="match status" value="1"/>
</dbReference>
<dbReference type="SUPFAM" id="SSF141523">
    <property type="entry name" value="L,D-transpeptidase catalytic domain-like"/>
    <property type="match status" value="1"/>
</dbReference>
<dbReference type="InterPro" id="IPR002477">
    <property type="entry name" value="Peptidoglycan-bd-like"/>
</dbReference>
<feature type="active site" description="Nucleophile" evidence="7">
    <location>
        <position position="447"/>
    </location>
</feature>
<organism evidence="9 10">
    <name type="scientific">Dyadobacter beijingensis</name>
    <dbReference type="NCBI Taxonomy" id="365489"/>
    <lineage>
        <taxon>Bacteria</taxon>
        <taxon>Pseudomonadati</taxon>
        <taxon>Bacteroidota</taxon>
        <taxon>Cytophagia</taxon>
        <taxon>Cytophagales</taxon>
        <taxon>Spirosomataceae</taxon>
        <taxon>Dyadobacter</taxon>
    </lineage>
</organism>
<comment type="pathway">
    <text evidence="1 7">Cell wall biogenesis; peptidoglycan biosynthesis.</text>
</comment>
<dbReference type="RefSeq" id="WP_019941000.1">
    <property type="nucleotide sequence ID" value="NZ_BMLI01000002.1"/>
</dbReference>
<evidence type="ECO:0000256" key="2">
    <source>
        <dbReference type="ARBA" id="ARBA00005992"/>
    </source>
</evidence>
<dbReference type="InterPro" id="IPR038063">
    <property type="entry name" value="Transpep_catalytic_dom"/>
</dbReference>
<sequence length="540" mass="61545">MKKIALFLILAVAGAACRKTAEHKTEIAKRDTTITVENSFTELFIDTAALASYVSAHTLDDSLTAKLRSFYNHRNYQYAWFFPDGVAEFVPIFRSLRNDFIHYSGDSSLYNAALDKAIDSLSQLKKISPDNQLVIDTELALTEQFFRYTDRAYSGDHRINTQELNWFIPRRKLNPEVFLDSLLKNKGQNVAAYEPVNRHYNLLKEKVLQYYSITQNGEPATVDTEKKFREGDRDTLIVTLKNRLHLLGDLPGPDSTKLFDTTLTSAVKHFQQRVGQKQTGVTGPAFFKELNVPIGSRIRQMLINMERIRWMPAAPPTDYILVNIPEFTLHAYEAGKLSFDMVVVVGSEANGTVIFSGTLNQIVFSPYWNVPASILKKEVLPGIKKNPNYLARHNMEWNGGSVRQKPGKSNSLGLVKFLFPNSYSIYFHDTPSKSLFNESQRAFSHGCIRLSEPKKMAEWLLRRDSTWTSEKITAAMNAGKEKYVRLRGKNEIPVFIGYFTSWVDQHGNLQFRKDVYGHDHKMAERLFGTAEMPVAQAVDR</sequence>
<evidence type="ECO:0000259" key="8">
    <source>
        <dbReference type="PROSITE" id="PS52029"/>
    </source>
</evidence>
<dbReference type="CDD" id="cd16913">
    <property type="entry name" value="YkuD_like"/>
    <property type="match status" value="1"/>
</dbReference>
<accession>A0ABQ2IAG6</accession>
<dbReference type="InterPro" id="IPR005490">
    <property type="entry name" value="LD_TPept_cat_dom"/>
</dbReference>
<evidence type="ECO:0000256" key="3">
    <source>
        <dbReference type="ARBA" id="ARBA00022679"/>
    </source>
</evidence>
<reference evidence="10" key="1">
    <citation type="journal article" date="2019" name="Int. J. Syst. Evol. Microbiol.">
        <title>The Global Catalogue of Microorganisms (GCM) 10K type strain sequencing project: providing services to taxonomists for standard genome sequencing and annotation.</title>
        <authorList>
            <consortium name="The Broad Institute Genomics Platform"/>
            <consortium name="The Broad Institute Genome Sequencing Center for Infectious Disease"/>
            <person name="Wu L."/>
            <person name="Ma J."/>
        </authorList>
    </citation>
    <scope>NUCLEOTIDE SEQUENCE [LARGE SCALE GENOMIC DNA]</scope>
    <source>
        <strain evidence="10">CGMCC 1.6375</strain>
    </source>
</reference>
<keyword evidence="10" id="KW-1185">Reference proteome</keyword>
<evidence type="ECO:0000313" key="9">
    <source>
        <dbReference type="EMBL" id="GGN04166.1"/>
    </source>
</evidence>
<evidence type="ECO:0000256" key="4">
    <source>
        <dbReference type="ARBA" id="ARBA00022960"/>
    </source>
</evidence>
<name>A0ABQ2IAG6_9BACT</name>
<dbReference type="Proteomes" id="UP000632339">
    <property type="component" value="Unassembled WGS sequence"/>
</dbReference>
<dbReference type="PROSITE" id="PS51257">
    <property type="entry name" value="PROKAR_LIPOPROTEIN"/>
    <property type="match status" value="1"/>
</dbReference>
<protein>
    <submittedName>
        <fullName evidence="9">Peptidoglycan-binding protein</fullName>
    </submittedName>
</protein>
<dbReference type="PANTHER" id="PTHR41533:SF1">
    <property type="entry name" value="L,D-TRANSPEPTIDASE YCBB-RELATED"/>
    <property type="match status" value="1"/>
</dbReference>
<dbReference type="InterPro" id="IPR052905">
    <property type="entry name" value="LD-transpeptidase_YkuD-like"/>
</dbReference>
<dbReference type="InterPro" id="IPR045380">
    <property type="entry name" value="LD_TPept_scaffold_dom"/>
</dbReference>
<dbReference type="PROSITE" id="PS52029">
    <property type="entry name" value="LD_TPASE"/>
    <property type="match status" value="1"/>
</dbReference>
<evidence type="ECO:0000313" key="10">
    <source>
        <dbReference type="Proteomes" id="UP000632339"/>
    </source>
</evidence>
<feature type="domain" description="L,D-TPase catalytic" evidence="8">
    <location>
        <begin position="318"/>
        <end position="475"/>
    </location>
</feature>
<dbReference type="InterPro" id="IPR036366">
    <property type="entry name" value="PGBDSf"/>
</dbReference>
<keyword evidence="5 7" id="KW-0573">Peptidoglycan synthesis</keyword>
<dbReference type="Gene3D" id="2.40.440.10">
    <property type="entry name" value="L,D-transpeptidase catalytic domain-like"/>
    <property type="match status" value="1"/>
</dbReference>
<dbReference type="Pfam" id="PF01471">
    <property type="entry name" value="PG_binding_1"/>
    <property type="match status" value="1"/>
</dbReference>
<dbReference type="PANTHER" id="PTHR41533">
    <property type="entry name" value="L,D-TRANSPEPTIDASE HI_1667-RELATED"/>
    <property type="match status" value="1"/>
</dbReference>
<dbReference type="EMBL" id="BMLI01000002">
    <property type="protein sequence ID" value="GGN04166.1"/>
    <property type="molecule type" value="Genomic_DNA"/>
</dbReference>
<keyword evidence="4 7" id="KW-0133">Cell shape</keyword>
<dbReference type="Pfam" id="PF20142">
    <property type="entry name" value="Scaffold"/>
    <property type="match status" value="1"/>
</dbReference>
<dbReference type="InterPro" id="IPR036365">
    <property type="entry name" value="PGBD-like_sf"/>
</dbReference>
<dbReference type="Gene3D" id="1.10.101.10">
    <property type="entry name" value="PGBD-like superfamily/PGBD"/>
    <property type="match status" value="1"/>
</dbReference>